<sequence>MNQGWIPAQLAKSLIDQRIPSRDKRLTSPQTLGHTDSQLHNNTAPVFQCPQSQTTPSYTMDHIHNPAPHRYRDPMPDLASNPSNSMKNHSPPTASLEYKRSQTIA</sequence>
<feature type="compositionally biased region" description="Polar residues" evidence="1">
    <location>
        <begin position="27"/>
        <end position="58"/>
    </location>
</feature>
<gene>
    <name evidence="2" type="ORF">ATC70_000035</name>
</gene>
<protein>
    <submittedName>
        <fullName evidence="2">Uncharacterized protein</fullName>
    </submittedName>
</protein>
<dbReference type="RefSeq" id="XP_064677592.1">
    <property type="nucleotide sequence ID" value="XM_064819457.1"/>
</dbReference>
<comment type="caution">
    <text evidence="2">The sequence shown here is derived from an EMBL/GenBank/DDBJ whole genome shotgun (WGS) entry which is preliminary data.</text>
</comment>
<reference evidence="2 3" key="1">
    <citation type="submission" date="2022-11" db="EMBL/GenBank/DDBJ databases">
        <title>Mucor velutinosus strain NIH1002 WGS.</title>
        <authorList>
            <person name="Subramanian P."/>
            <person name="Mullikin J.C."/>
            <person name="Segre J.A."/>
            <person name="Zelazny A.M."/>
        </authorList>
    </citation>
    <scope>NUCLEOTIDE SEQUENCE [LARGE SCALE GENOMIC DNA]</scope>
    <source>
        <strain evidence="2 3">NIH1002</strain>
    </source>
</reference>
<dbReference type="Proteomes" id="UP001304243">
    <property type="component" value="Unassembled WGS sequence"/>
</dbReference>
<keyword evidence="3" id="KW-1185">Reference proteome</keyword>
<evidence type="ECO:0000313" key="2">
    <source>
        <dbReference type="EMBL" id="KAK4510926.1"/>
    </source>
</evidence>
<evidence type="ECO:0000256" key="1">
    <source>
        <dbReference type="SAM" id="MobiDB-lite"/>
    </source>
</evidence>
<dbReference type="GeneID" id="89943737"/>
<dbReference type="AlphaFoldDB" id="A0AAN7DAJ5"/>
<organism evidence="2 3">
    <name type="scientific">Mucor velutinosus</name>
    <dbReference type="NCBI Taxonomy" id="708070"/>
    <lineage>
        <taxon>Eukaryota</taxon>
        <taxon>Fungi</taxon>
        <taxon>Fungi incertae sedis</taxon>
        <taxon>Mucoromycota</taxon>
        <taxon>Mucoromycotina</taxon>
        <taxon>Mucoromycetes</taxon>
        <taxon>Mucorales</taxon>
        <taxon>Mucorineae</taxon>
        <taxon>Mucoraceae</taxon>
        <taxon>Mucor</taxon>
    </lineage>
</organism>
<feature type="compositionally biased region" description="Polar residues" evidence="1">
    <location>
        <begin position="80"/>
        <end position="93"/>
    </location>
</feature>
<evidence type="ECO:0000313" key="3">
    <source>
        <dbReference type="Proteomes" id="UP001304243"/>
    </source>
</evidence>
<accession>A0AAN7DAJ5</accession>
<dbReference type="EMBL" id="JASEJX010000031">
    <property type="protein sequence ID" value="KAK4510926.1"/>
    <property type="molecule type" value="Genomic_DNA"/>
</dbReference>
<feature type="region of interest" description="Disordered" evidence="1">
    <location>
        <begin position="16"/>
        <end position="105"/>
    </location>
</feature>
<name>A0AAN7DAJ5_9FUNG</name>
<proteinExistence type="predicted"/>